<dbReference type="PANTHER" id="PTHR43289:SF34">
    <property type="entry name" value="SERINE_THREONINE-PROTEIN KINASE YBDM-RELATED"/>
    <property type="match status" value="1"/>
</dbReference>
<evidence type="ECO:0000256" key="3">
    <source>
        <dbReference type="ARBA" id="ARBA00022777"/>
    </source>
</evidence>
<evidence type="ECO:0000256" key="1">
    <source>
        <dbReference type="ARBA" id="ARBA00022679"/>
    </source>
</evidence>
<dbReference type="Gene3D" id="3.30.200.20">
    <property type="entry name" value="Phosphorylase Kinase, domain 1"/>
    <property type="match status" value="1"/>
</dbReference>
<dbReference type="InterPro" id="IPR011009">
    <property type="entry name" value="Kinase-like_dom_sf"/>
</dbReference>
<keyword evidence="8" id="KW-1185">Reference proteome</keyword>
<feature type="domain" description="Protein kinase" evidence="6">
    <location>
        <begin position="15"/>
        <end position="267"/>
    </location>
</feature>
<feature type="compositionally biased region" description="Basic residues" evidence="5">
    <location>
        <begin position="441"/>
        <end position="453"/>
    </location>
</feature>
<feature type="region of interest" description="Disordered" evidence="5">
    <location>
        <begin position="313"/>
        <end position="463"/>
    </location>
</feature>
<evidence type="ECO:0000256" key="4">
    <source>
        <dbReference type="ARBA" id="ARBA00022840"/>
    </source>
</evidence>
<protein>
    <recommendedName>
        <fullName evidence="6">Protein kinase domain-containing protein</fullName>
    </recommendedName>
</protein>
<dbReference type="Proteomes" id="UP001164963">
    <property type="component" value="Chromosome"/>
</dbReference>
<gene>
    <name evidence="7" type="ORF">NEH16_09835</name>
</gene>
<keyword evidence="4" id="KW-0067">ATP-binding</keyword>
<organism evidence="7 8">
    <name type="scientific">Streptomyces drozdowiczii</name>
    <dbReference type="NCBI Taxonomy" id="202862"/>
    <lineage>
        <taxon>Bacteria</taxon>
        <taxon>Bacillati</taxon>
        <taxon>Actinomycetota</taxon>
        <taxon>Actinomycetes</taxon>
        <taxon>Kitasatosporales</taxon>
        <taxon>Streptomycetaceae</taxon>
        <taxon>Streptomyces</taxon>
    </lineage>
</organism>
<sequence>MEAPRQDEPRRFGPYTVLARLRETAAAVQYLARGADPGELVVVTAARPGLAASPAYRQRFDAEARLAGRLAGGWVDGPLETRTDGADAPWTAAAYVPALTLAEAIEAAGPLPGRAVRILGAGLAETLSRVHATGAVLHGLAPGTVLLAEDGPRLTAFGPLGAAAEASAGPGGRLSVRLGYLTPEQLAGEEAGPASDLFVLGLLLAYAATGTTPLADGPPAEAADRIAQAAPELGGVPDELRDLIARCLAKDPSDRPTAGTVAAELALEGASASAAGDWLPEQLATAVAEQGAEAGRLADAAPENSVSMKNASVENPVSDQYPVSDENPSGGRGAHRPKSYGDVWDAVAPAPRPEPEPDIQDAVPPQHQPTPVPEWQQPTFGGGGTVPDASAAVPDTRTTQLGAIGQPGQPAPWPDQSAYGYPQQPQPRTSTRLPSPSPYRCRPRPSRTSHRPPSRGGPGRAGAGCCSGWWAARPGCWSAAGRCTR</sequence>
<dbReference type="PANTHER" id="PTHR43289">
    <property type="entry name" value="MITOGEN-ACTIVATED PROTEIN KINASE KINASE KINASE 20-RELATED"/>
    <property type="match status" value="1"/>
</dbReference>
<evidence type="ECO:0000313" key="7">
    <source>
        <dbReference type="EMBL" id="UZK54406.1"/>
    </source>
</evidence>
<accession>A0ABY6PRN3</accession>
<evidence type="ECO:0000256" key="2">
    <source>
        <dbReference type="ARBA" id="ARBA00022741"/>
    </source>
</evidence>
<keyword evidence="2" id="KW-0547">Nucleotide-binding</keyword>
<evidence type="ECO:0000259" key="6">
    <source>
        <dbReference type="PROSITE" id="PS50011"/>
    </source>
</evidence>
<name>A0ABY6PRN3_9ACTN</name>
<dbReference type="Gene3D" id="1.10.510.10">
    <property type="entry name" value="Transferase(Phosphotransferase) domain 1"/>
    <property type="match status" value="1"/>
</dbReference>
<keyword evidence="3" id="KW-0418">Kinase</keyword>
<proteinExistence type="predicted"/>
<dbReference type="Pfam" id="PF00069">
    <property type="entry name" value="Pkinase"/>
    <property type="match status" value="1"/>
</dbReference>
<dbReference type="SMART" id="SM00220">
    <property type="entry name" value="S_TKc"/>
    <property type="match status" value="1"/>
</dbReference>
<evidence type="ECO:0000313" key="8">
    <source>
        <dbReference type="Proteomes" id="UP001164963"/>
    </source>
</evidence>
<evidence type="ECO:0000256" key="5">
    <source>
        <dbReference type="SAM" id="MobiDB-lite"/>
    </source>
</evidence>
<dbReference type="InterPro" id="IPR000719">
    <property type="entry name" value="Prot_kinase_dom"/>
</dbReference>
<feature type="compositionally biased region" description="Low complexity" evidence="5">
    <location>
        <begin position="426"/>
        <end position="440"/>
    </location>
</feature>
<dbReference type="EMBL" id="CP098740">
    <property type="protein sequence ID" value="UZK54406.1"/>
    <property type="molecule type" value="Genomic_DNA"/>
</dbReference>
<dbReference type="SUPFAM" id="SSF56112">
    <property type="entry name" value="Protein kinase-like (PK-like)"/>
    <property type="match status" value="1"/>
</dbReference>
<dbReference type="PROSITE" id="PS50011">
    <property type="entry name" value="PROTEIN_KINASE_DOM"/>
    <property type="match status" value="1"/>
</dbReference>
<reference evidence="7" key="1">
    <citation type="journal article" date="2022" name="Front. Microbiol.">
        <title>Mirubactin C rescues the lethal effect of cell wall biosynthesis mutations in Bacillus subtilis.</title>
        <authorList>
            <person name="Kepplinger B."/>
            <person name="Wen X."/>
            <person name="Tyler A.R."/>
            <person name="Kim B.Y."/>
            <person name="Brown J."/>
            <person name="Banks P."/>
            <person name="Dashti Y."/>
            <person name="Mackenzie E.S."/>
            <person name="Wills C."/>
            <person name="Kawai Y."/>
            <person name="Waldron K.J."/>
            <person name="Allenby N.E.E."/>
            <person name="Wu L.J."/>
            <person name="Hall M.J."/>
            <person name="Errington J."/>
        </authorList>
    </citation>
    <scope>NUCLEOTIDE SEQUENCE</scope>
    <source>
        <strain evidence="7">MDA8-470</strain>
    </source>
</reference>
<keyword evidence="1" id="KW-0808">Transferase</keyword>